<keyword evidence="3" id="KW-1185">Reference proteome</keyword>
<feature type="domain" description="HTH psq-type" evidence="1">
    <location>
        <begin position="72"/>
        <end position="111"/>
    </location>
</feature>
<dbReference type="AlphaFoldDB" id="A0A8W8N082"/>
<evidence type="ECO:0000259" key="1">
    <source>
        <dbReference type="Pfam" id="PF05225"/>
    </source>
</evidence>
<organism evidence="2 3">
    <name type="scientific">Magallana gigas</name>
    <name type="common">Pacific oyster</name>
    <name type="synonym">Crassostrea gigas</name>
    <dbReference type="NCBI Taxonomy" id="29159"/>
    <lineage>
        <taxon>Eukaryota</taxon>
        <taxon>Metazoa</taxon>
        <taxon>Spiralia</taxon>
        <taxon>Lophotrochozoa</taxon>
        <taxon>Mollusca</taxon>
        <taxon>Bivalvia</taxon>
        <taxon>Autobranchia</taxon>
        <taxon>Pteriomorphia</taxon>
        <taxon>Ostreida</taxon>
        <taxon>Ostreoidea</taxon>
        <taxon>Ostreidae</taxon>
        <taxon>Magallana</taxon>
    </lineage>
</organism>
<dbReference type="InterPro" id="IPR009057">
    <property type="entry name" value="Homeodomain-like_sf"/>
</dbReference>
<sequence>MAHQVLSEDYCSLEKFLRNDLPFSALAHYLVKQLRKGSLTKRMVWVDRWSDYSVVVVSDDQIVKKKRLQYDRANLERAYTACKGGMSMYKAAIIYSVPESTLRDRTREKIPLDAHVGYSTIFTANEEKALVDHTKYMGVRIQSLARDYAVSLGMSTRGKDSGSLLCNCWFYGFLGGWQDLKVSKPQSLAMNREESASRENLNKYYKELHTILTKSNLHDKPENIYNIDETGFTGINLGNYVPQYYVFKRKRWNPDFMKNATPGADEGMSETGWSNSQVYPNYLTKFFIKHIRSSEQPTLVLYDEHKSLDG</sequence>
<accession>A0A8W8N082</accession>
<dbReference type="Proteomes" id="UP000005408">
    <property type="component" value="Unassembled WGS sequence"/>
</dbReference>
<dbReference type="EnsemblMetazoa" id="G4749.10">
    <property type="protein sequence ID" value="G4749.10:cds"/>
    <property type="gene ID" value="G4749"/>
</dbReference>
<dbReference type="GO" id="GO:0003677">
    <property type="term" value="F:DNA binding"/>
    <property type="evidence" value="ECO:0007669"/>
    <property type="project" value="InterPro"/>
</dbReference>
<protein>
    <recommendedName>
        <fullName evidence="1">HTH psq-type domain-containing protein</fullName>
    </recommendedName>
</protein>
<dbReference type="InterPro" id="IPR007889">
    <property type="entry name" value="HTH_Psq"/>
</dbReference>
<dbReference type="SUPFAM" id="SSF46689">
    <property type="entry name" value="Homeodomain-like"/>
    <property type="match status" value="1"/>
</dbReference>
<dbReference type="Pfam" id="PF05225">
    <property type="entry name" value="HTH_psq"/>
    <property type="match status" value="1"/>
</dbReference>
<evidence type="ECO:0000313" key="3">
    <source>
        <dbReference type="Proteomes" id="UP000005408"/>
    </source>
</evidence>
<evidence type="ECO:0000313" key="2">
    <source>
        <dbReference type="EnsemblMetazoa" id="G4749.10:cds"/>
    </source>
</evidence>
<name>A0A8W8N082_MAGGI</name>
<proteinExistence type="predicted"/>
<reference evidence="2" key="1">
    <citation type="submission" date="2022-08" db="UniProtKB">
        <authorList>
            <consortium name="EnsemblMetazoa"/>
        </authorList>
    </citation>
    <scope>IDENTIFICATION</scope>
    <source>
        <strain evidence="2">05x7-T-G4-1.051#20</strain>
    </source>
</reference>
<dbReference type="Gene3D" id="1.10.10.60">
    <property type="entry name" value="Homeodomain-like"/>
    <property type="match status" value="1"/>
</dbReference>